<evidence type="ECO:0000256" key="20">
    <source>
        <dbReference type="ARBA" id="ARBA00023268"/>
    </source>
</evidence>
<evidence type="ECO:0000256" key="4">
    <source>
        <dbReference type="ARBA" id="ARBA00007090"/>
    </source>
</evidence>
<comment type="pathway">
    <text evidence="3">Cell wall biogenesis; peptidoglycan biosynthesis.</text>
</comment>
<dbReference type="GO" id="GO:0008955">
    <property type="term" value="F:peptidoglycan glycosyltransferase activity"/>
    <property type="evidence" value="ECO:0007669"/>
    <property type="project" value="UniProtKB-EC"/>
</dbReference>
<evidence type="ECO:0000256" key="14">
    <source>
        <dbReference type="ARBA" id="ARBA00022960"/>
    </source>
</evidence>
<dbReference type="GO" id="GO:0046677">
    <property type="term" value="P:response to antibiotic"/>
    <property type="evidence" value="ECO:0007669"/>
    <property type="project" value="UniProtKB-KW"/>
</dbReference>
<evidence type="ECO:0000256" key="9">
    <source>
        <dbReference type="ARBA" id="ARBA00022670"/>
    </source>
</evidence>
<keyword evidence="10 30" id="KW-0328">Glycosyltransferase</keyword>
<dbReference type="InterPro" id="IPR036950">
    <property type="entry name" value="PBP_transglycosylase"/>
</dbReference>
<dbReference type="InterPro" id="IPR023346">
    <property type="entry name" value="Lysozyme-like_dom_sf"/>
</dbReference>
<keyword evidence="13 30" id="KW-0378">Hydrolase</keyword>
<evidence type="ECO:0000256" key="25">
    <source>
        <dbReference type="ARBA" id="ARBA00060592"/>
    </source>
</evidence>
<comment type="catalytic activity">
    <reaction evidence="22">
        <text>Preferential cleavage: (Ac)2-L-Lys-D-Ala-|-D-Ala. Also transpeptidation of peptidyl-alanyl moieties that are N-acyl substituents of D-alanine.</text>
        <dbReference type="EC" id="3.4.16.4"/>
    </reaction>
</comment>
<evidence type="ECO:0000256" key="27">
    <source>
        <dbReference type="SAM" id="Phobius"/>
    </source>
</evidence>
<protein>
    <recommendedName>
        <fullName evidence="7">Penicillin-binding protein 1A</fullName>
        <ecNumber evidence="23">2.4.99.28</ecNumber>
        <ecNumber evidence="6">3.4.16.4</ecNumber>
    </recommendedName>
</protein>
<evidence type="ECO:0000256" key="10">
    <source>
        <dbReference type="ARBA" id="ARBA00022676"/>
    </source>
</evidence>
<dbReference type="GO" id="GO:0008360">
    <property type="term" value="P:regulation of cell shape"/>
    <property type="evidence" value="ECO:0007669"/>
    <property type="project" value="UniProtKB-KW"/>
</dbReference>
<keyword evidence="19" id="KW-0046">Antibiotic resistance</keyword>
<feature type="domain" description="Glycosyl transferase family 51" evidence="29">
    <location>
        <begin position="70"/>
        <end position="234"/>
    </location>
</feature>
<feature type="transmembrane region" description="Helical" evidence="27">
    <location>
        <begin position="21"/>
        <end position="44"/>
    </location>
</feature>
<reference evidence="30 31" key="1">
    <citation type="journal article" date="2014" name="Genome Announc.">
        <title>Complete Genome Sequence of Amino Acid-Utilizing Eubacterium acidaminophilum al-2 (DSM 3953).</title>
        <authorList>
            <person name="Poehlein A."/>
            <person name="Andreesen J.R."/>
            <person name="Daniel R."/>
        </authorList>
    </citation>
    <scope>NUCLEOTIDE SEQUENCE [LARGE SCALE GENOMIC DNA]</scope>
    <source>
        <strain evidence="30 31">DSM 3953</strain>
    </source>
</reference>
<dbReference type="EC" id="2.4.99.28" evidence="23"/>
<dbReference type="InterPro" id="IPR050396">
    <property type="entry name" value="Glycosyltr_51/Transpeptidase"/>
</dbReference>
<dbReference type="RefSeq" id="WP_025435300.1">
    <property type="nucleotide sequence ID" value="NZ_CP007452.1"/>
</dbReference>
<dbReference type="InterPro" id="IPR001264">
    <property type="entry name" value="Glyco_trans_51"/>
</dbReference>
<keyword evidence="14" id="KW-0133">Cell shape</keyword>
<evidence type="ECO:0000256" key="24">
    <source>
        <dbReference type="ARBA" id="ARBA00049902"/>
    </source>
</evidence>
<keyword evidence="11 30" id="KW-0808">Transferase</keyword>
<evidence type="ECO:0000256" key="1">
    <source>
        <dbReference type="ARBA" id="ARBA00002624"/>
    </source>
</evidence>
<evidence type="ECO:0000256" key="7">
    <source>
        <dbReference type="ARBA" id="ARBA00018638"/>
    </source>
</evidence>
<comment type="subcellular location">
    <subcellularLocation>
        <location evidence="2">Cell membrane</location>
        <topology evidence="2">Single-pass type II membrane protein</topology>
    </subcellularLocation>
</comment>
<dbReference type="UniPathway" id="UPA00219"/>
<keyword evidence="21" id="KW-0961">Cell wall biogenesis/degradation</keyword>
<feature type="compositionally biased region" description="Acidic residues" evidence="26">
    <location>
        <begin position="775"/>
        <end position="786"/>
    </location>
</feature>
<dbReference type="HOGENOM" id="CLU_006354_2_2_9"/>
<dbReference type="GO" id="GO:0009252">
    <property type="term" value="P:peptidoglycan biosynthetic process"/>
    <property type="evidence" value="ECO:0007669"/>
    <property type="project" value="UniProtKB-UniPathway"/>
</dbReference>
<dbReference type="eggNOG" id="COG0744">
    <property type="taxonomic scope" value="Bacteria"/>
</dbReference>
<proteinExistence type="inferred from homology"/>
<comment type="similarity">
    <text evidence="4">In the C-terminal section; belongs to the transpeptidase family.</text>
</comment>
<evidence type="ECO:0000256" key="22">
    <source>
        <dbReference type="ARBA" id="ARBA00034000"/>
    </source>
</evidence>
<evidence type="ECO:0000313" key="30">
    <source>
        <dbReference type="EMBL" id="AHM56289.1"/>
    </source>
</evidence>
<dbReference type="PANTHER" id="PTHR32282">
    <property type="entry name" value="BINDING PROTEIN TRANSPEPTIDASE, PUTATIVE-RELATED"/>
    <property type="match status" value="1"/>
</dbReference>
<dbReference type="EC" id="3.4.16.4" evidence="6"/>
<comment type="pathway">
    <text evidence="25">Glycan biosynthesis.</text>
</comment>
<dbReference type="Gene3D" id="3.40.710.10">
    <property type="entry name" value="DD-peptidase/beta-lactamase superfamily"/>
    <property type="match status" value="1"/>
</dbReference>
<feature type="compositionally biased region" description="Polar residues" evidence="26">
    <location>
        <begin position="806"/>
        <end position="819"/>
    </location>
</feature>
<evidence type="ECO:0000256" key="12">
    <source>
        <dbReference type="ARBA" id="ARBA00022692"/>
    </source>
</evidence>
<dbReference type="Gene3D" id="1.10.3810.10">
    <property type="entry name" value="Biosynthetic peptidoglycan transglycosylase-like"/>
    <property type="match status" value="1"/>
</dbReference>
<dbReference type="Pfam" id="PF00912">
    <property type="entry name" value="Transgly"/>
    <property type="match status" value="1"/>
</dbReference>
<evidence type="ECO:0000313" key="31">
    <source>
        <dbReference type="Proteomes" id="UP000019591"/>
    </source>
</evidence>
<evidence type="ECO:0000256" key="17">
    <source>
        <dbReference type="ARBA" id="ARBA00022989"/>
    </source>
</evidence>
<comment type="function">
    <text evidence="1">Cell wall formation. Synthesis of cross-linked peptidoglycan from the lipid intermediates. The enzyme has a penicillin-insensitive transglycosylase N-terminal domain (formation of linear glycan strands) and a penicillin-sensitive transpeptidase C-terminal domain (cross-linking of the peptide subunits).</text>
</comment>
<name>W8T3E7_PEPAC</name>
<evidence type="ECO:0000256" key="19">
    <source>
        <dbReference type="ARBA" id="ARBA00023251"/>
    </source>
</evidence>
<evidence type="ECO:0000256" key="15">
    <source>
        <dbReference type="ARBA" id="ARBA00022968"/>
    </source>
</evidence>
<keyword evidence="15" id="KW-0735">Signal-anchor</keyword>
<dbReference type="GO" id="GO:0071555">
    <property type="term" value="P:cell wall organization"/>
    <property type="evidence" value="ECO:0007669"/>
    <property type="project" value="UniProtKB-KW"/>
</dbReference>
<keyword evidence="17 27" id="KW-1133">Transmembrane helix</keyword>
<feature type="region of interest" description="Disordered" evidence="26">
    <location>
        <begin position="758"/>
        <end position="819"/>
    </location>
</feature>
<keyword evidence="16" id="KW-0573">Peptidoglycan synthesis</keyword>
<keyword evidence="8" id="KW-0121">Carboxypeptidase</keyword>
<dbReference type="InterPro" id="IPR012338">
    <property type="entry name" value="Beta-lactam/transpept-like"/>
</dbReference>
<sequence length="819" mass="89601">MSTDNSNKKVKKKRKFGAKSIFSTFIVLFLLLSVSAAGIVFAVLKNTSPIDPSNIQNMLDDSSFIYDKDGNLIEKVHSESFRSVVSIDTIPKDLQNAFIAIEDERFYKHHGVDPKRIIGAVVYDLKTMSKAQGASTITQQLAKNIYLTHEKTYTRKIKDMYYALELERYLTKDQILEMYLNTIYLGRGATGAQAAAQTYFSKDVSELNVAECAIIAGITKNPSRYSPFTTEKIAAGESLDNIQLIFYPNSTKAEAITADEAALFSQMLSKGLIDKFQYDQLRKGDIVVRKAVLNPASVERQLTVLGKMLELGFISQEQYDEAKSHPIEIKIGSKSASGISSYFGDLVKKQVLQELITEKGFSEDEARDTLYKGGLRIYSTMDMNMQKIVEKEFENAANFPGSFKDSSGTVQPQASMVIMDPKNGEVRALVGGRMIGGTKIFNRAVNPRQPGSAIKPLAAYLPALDKGMNAATIVDDSPHYDSNGNLWPRNYDRKYGGPSTMRALLTRSSNVGTVKLAEMLSTSNDKSIKTMISYLERLGISTIVKSSENPSVNDENYSLSIGGMSKGVTNLELTAAYAAIANKGVYNEPIFFTRAETAQGDVLLDNKPKTKKIVSAQVAFILQDLMKSVVEDGTGSRAKLSNMPVAGKTGTTSNNYDAWFVGYTPYYVGATWIGSDLPRELSTGSKMSAMLWSKIMSQVHSGLPSKQFDQPDGIVKVSICTVSGKLAASSCSGHVKSEVFASGTEPKSYCSLSHYTAPAEPVEEQPSDGITAEPSPDEAEWEDQVEEWLGNDNNNNNGNGHGNGNSKPPQNNSPVPEGY</sequence>
<evidence type="ECO:0000256" key="3">
    <source>
        <dbReference type="ARBA" id="ARBA00004752"/>
    </source>
</evidence>
<evidence type="ECO:0000256" key="26">
    <source>
        <dbReference type="SAM" id="MobiDB-lite"/>
    </source>
</evidence>
<evidence type="ECO:0000256" key="2">
    <source>
        <dbReference type="ARBA" id="ARBA00004401"/>
    </source>
</evidence>
<dbReference type="SUPFAM" id="SSF53955">
    <property type="entry name" value="Lysozyme-like"/>
    <property type="match status" value="1"/>
</dbReference>
<dbReference type="Pfam" id="PF00905">
    <property type="entry name" value="Transpeptidase"/>
    <property type="match status" value="1"/>
</dbReference>
<feature type="domain" description="Penicillin-binding protein transpeptidase" evidence="28">
    <location>
        <begin position="415"/>
        <end position="696"/>
    </location>
</feature>
<evidence type="ECO:0000256" key="11">
    <source>
        <dbReference type="ARBA" id="ARBA00022679"/>
    </source>
</evidence>
<evidence type="ECO:0000256" key="8">
    <source>
        <dbReference type="ARBA" id="ARBA00022645"/>
    </source>
</evidence>
<evidence type="ECO:0000259" key="28">
    <source>
        <dbReference type="Pfam" id="PF00905"/>
    </source>
</evidence>
<dbReference type="GO" id="GO:0006508">
    <property type="term" value="P:proteolysis"/>
    <property type="evidence" value="ECO:0007669"/>
    <property type="project" value="UniProtKB-KW"/>
</dbReference>
<evidence type="ECO:0000256" key="6">
    <source>
        <dbReference type="ARBA" id="ARBA00012448"/>
    </source>
</evidence>
<dbReference type="GO" id="GO:0008658">
    <property type="term" value="F:penicillin binding"/>
    <property type="evidence" value="ECO:0007669"/>
    <property type="project" value="InterPro"/>
</dbReference>
<comment type="similarity">
    <text evidence="5">In the N-terminal section; belongs to the glycosyltransferase 51 family.</text>
</comment>
<dbReference type="AlphaFoldDB" id="W8T3E7"/>
<evidence type="ECO:0000256" key="21">
    <source>
        <dbReference type="ARBA" id="ARBA00023316"/>
    </source>
</evidence>
<evidence type="ECO:0000256" key="13">
    <source>
        <dbReference type="ARBA" id="ARBA00022801"/>
    </source>
</evidence>
<organism evidence="30 31">
    <name type="scientific">Peptoclostridium acidaminophilum DSM 3953</name>
    <dbReference type="NCBI Taxonomy" id="1286171"/>
    <lineage>
        <taxon>Bacteria</taxon>
        <taxon>Bacillati</taxon>
        <taxon>Bacillota</taxon>
        <taxon>Clostridia</taxon>
        <taxon>Peptostreptococcales</taxon>
        <taxon>Peptoclostridiaceae</taxon>
        <taxon>Peptoclostridium</taxon>
    </lineage>
</organism>
<dbReference type="Proteomes" id="UP000019591">
    <property type="component" value="Chromosome"/>
</dbReference>
<evidence type="ECO:0000256" key="23">
    <source>
        <dbReference type="ARBA" id="ARBA00044770"/>
    </source>
</evidence>
<dbReference type="PATRIC" id="fig|1286171.3.peg.940"/>
<dbReference type="OrthoDB" id="9766909at2"/>
<evidence type="ECO:0000256" key="18">
    <source>
        <dbReference type="ARBA" id="ARBA00023136"/>
    </source>
</evidence>
<dbReference type="PANTHER" id="PTHR32282:SF33">
    <property type="entry name" value="PEPTIDOGLYCAN GLYCOSYLTRANSFERASE"/>
    <property type="match status" value="1"/>
</dbReference>
<keyword evidence="12 27" id="KW-0812">Transmembrane</keyword>
<dbReference type="GO" id="GO:0009002">
    <property type="term" value="F:serine-type D-Ala-D-Ala carboxypeptidase activity"/>
    <property type="evidence" value="ECO:0007669"/>
    <property type="project" value="UniProtKB-EC"/>
</dbReference>
<dbReference type="EMBL" id="CP007452">
    <property type="protein sequence ID" value="AHM56289.1"/>
    <property type="molecule type" value="Genomic_DNA"/>
</dbReference>
<evidence type="ECO:0000256" key="5">
    <source>
        <dbReference type="ARBA" id="ARBA00007739"/>
    </source>
</evidence>
<accession>W8T3E7</accession>
<keyword evidence="18 27" id="KW-0472">Membrane</keyword>
<evidence type="ECO:0000259" key="29">
    <source>
        <dbReference type="Pfam" id="PF00912"/>
    </source>
</evidence>
<dbReference type="KEGG" id="eac:EAL2_c09900"/>
<gene>
    <name evidence="30" type="primary">pbpA2</name>
    <name evidence="30" type="ORF">EAL2_c09900</name>
</gene>
<dbReference type="InterPro" id="IPR001460">
    <property type="entry name" value="PCN-bd_Tpept"/>
</dbReference>
<keyword evidence="20" id="KW-0511">Multifunctional enzyme</keyword>
<evidence type="ECO:0000256" key="16">
    <source>
        <dbReference type="ARBA" id="ARBA00022984"/>
    </source>
</evidence>
<dbReference type="SUPFAM" id="SSF56601">
    <property type="entry name" value="beta-lactamase/transpeptidase-like"/>
    <property type="match status" value="1"/>
</dbReference>
<comment type="catalytic activity">
    <reaction evidence="24">
        <text>[GlcNAc-(1-&gt;4)-Mur2Ac(oyl-L-Ala-gamma-D-Glu-L-Lys-D-Ala-D-Ala)](n)-di-trans,octa-cis-undecaprenyl diphosphate + beta-D-GlcNAc-(1-&gt;4)-Mur2Ac(oyl-L-Ala-gamma-D-Glu-L-Lys-D-Ala-D-Ala)-di-trans,octa-cis-undecaprenyl diphosphate = [GlcNAc-(1-&gt;4)-Mur2Ac(oyl-L-Ala-gamma-D-Glu-L-Lys-D-Ala-D-Ala)](n+1)-di-trans,octa-cis-undecaprenyl diphosphate + di-trans,octa-cis-undecaprenyl diphosphate + H(+)</text>
        <dbReference type="Rhea" id="RHEA:23708"/>
        <dbReference type="Rhea" id="RHEA-COMP:9602"/>
        <dbReference type="Rhea" id="RHEA-COMP:9603"/>
        <dbReference type="ChEBI" id="CHEBI:15378"/>
        <dbReference type="ChEBI" id="CHEBI:58405"/>
        <dbReference type="ChEBI" id="CHEBI:60033"/>
        <dbReference type="ChEBI" id="CHEBI:78435"/>
        <dbReference type="EC" id="2.4.99.28"/>
    </reaction>
</comment>
<keyword evidence="9" id="KW-0645">Protease</keyword>
<keyword evidence="31" id="KW-1185">Reference proteome</keyword>
<dbReference type="STRING" id="1286171.EAL2_c09900"/>
<dbReference type="FunFam" id="1.10.3810.10:FF:000001">
    <property type="entry name" value="Penicillin-binding protein 1A"/>
    <property type="match status" value="1"/>
</dbReference>
<dbReference type="GO" id="GO:0005886">
    <property type="term" value="C:plasma membrane"/>
    <property type="evidence" value="ECO:0007669"/>
    <property type="project" value="UniProtKB-SubCell"/>
</dbReference>